<proteinExistence type="predicted"/>
<name>A0ABW3Y369_9FLAO</name>
<accession>A0ABW3Y369</accession>
<protein>
    <submittedName>
        <fullName evidence="2">Uncharacterized protein</fullName>
    </submittedName>
</protein>
<organism evidence="2 3">
    <name type="scientific">Namhaeicola litoreus</name>
    <dbReference type="NCBI Taxonomy" id="1052145"/>
    <lineage>
        <taxon>Bacteria</taxon>
        <taxon>Pseudomonadati</taxon>
        <taxon>Bacteroidota</taxon>
        <taxon>Flavobacteriia</taxon>
        <taxon>Flavobacteriales</taxon>
        <taxon>Flavobacteriaceae</taxon>
        <taxon>Namhaeicola</taxon>
    </lineage>
</organism>
<keyword evidence="1" id="KW-0812">Transmembrane</keyword>
<reference evidence="3" key="1">
    <citation type="journal article" date="2019" name="Int. J. Syst. Evol. Microbiol.">
        <title>The Global Catalogue of Microorganisms (GCM) 10K type strain sequencing project: providing services to taxonomists for standard genome sequencing and annotation.</title>
        <authorList>
            <consortium name="The Broad Institute Genomics Platform"/>
            <consortium name="The Broad Institute Genome Sequencing Center for Infectious Disease"/>
            <person name="Wu L."/>
            <person name="Ma J."/>
        </authorList>
    </citation>
    <scope>NUCLEOTIDE SEQUENCE [LARGE SCALE GENOMIC DNA]</scope>
    <source>
        <strain evidence="3">CCUG 61485</strain>
    </source>
</reference>
<feature type="transmembrane region" description="Helical" evidence="1">
    <location>
        <begin position="40"/>
        <end position="59"/>
    </location>
</feature>
<sequence>MKKLAAEEKSASSLSGISISKDNLRKDWARHKKRTIDRKSNLRLAIIIAILVGLAAYFFEIHKLI</sequence>
<gene>
    <name evidence="2" type="ORF">ACFQ39_11730</name>
</gene>
<keyword evidence="1" id="KW-0472">Membrane</keyword>
<keyword evidence="3" id="KW-1185">Reference proteome</keyword>
<evidence type="ECO:0000313" key="3">
    <source>
        <dbReference type="Proteomes" id="UP001597201"/>
    </source>
</evidence>
<evidence type="ECO:0000256" key="1">
    <source>
        <dbReference type="SAM" id="Phobius"/>
    </source>
</evidence>
<dbReference type="EMBL" id="JBHTMY010000003">
    <property type="protein sequence ID" value="MFD1316289.1"/>
    <property type="molecule type" value="Genomic_DNA"/>
</dbReference>
<keyword evidence="1" id="KW-1133">Transmembrane helix</keyword>
<evidence type="ECO:0000313" key="2">
    <source>
        <dbReference type="EMBL" id="MFD1316289.1"/>
    </source>
</evidence>
<comment type="caution">
    <text evidence="2">The sequence shown here is derived from an EMBL/GenBank/DDBJ whole genome shotgun (WGS) entry which is preliminary data.</text>
</comment>
<dbReference type="Proteomes" id="UP001597201">
    <property type="component" value="Unassembled WGS sequence"/>
</dbReference>
<dbReference type="RefSeq" id="WP_377179125.1">
    <property type="nucleotide sequence ID" value="NZ_JBHTMY010000003.1"/>
</dbReference>